<dbReference type="AlphaFoldDB" id="A0A7W8ABF2"/>
<dbReference type="PANTHER" id="PTHR35525:SF3">
    <property type="entry name" value="BLL6575 PROTEIN"/>
    <property type="match status" value="1"/>
</dbReference>
<dbReference type="InterPro" id="IPR010852">
    <property type="entry name" value="ABATE"/>
</dbReference>
<dbReference type="RefSeq" id="WP_184971789.1">
    <property type="nucleotide sequence ID" value="NZ_JACHIN010000015.1"/>
</dbReference>
<reference evidence="2 3" key="1">
    <citation type="submission" date="2020-08" db="EMBL/GenBank/DDBJ databases">
        <title>Genomic Encyclopedia of Type Strains, Phase IV (KMG-IV): sequencing the most valuable type-strain genomes for metagenomic binning, comparative biology and taxonomic classification.</title>
        <authorList>
            <person name="Goeker M."/>
        </authorList>
    </citation>
    <scope>NUCLEOTIDE SEQUENCE [LARGE SCALE GENOMIC DNA]</scope>
    <source>
        <strain evidence="2 3">DSM 45385</strain>
    </source>
</reference>
<dbReference type="Pfam" id="PF11706">
    <property type="entry name" value="zf-CGNR"/>
    <property type="match status" value="1"/>
</dbReference>
<comment type="caution">
    <text evidence="2">The sequence shown here is derived from an EMBL/GenBank/DDBJ whole genome shotgun (WGS) entry which is preliminary data.</text>
</comment>
<accession>A0A7W8ABF2</accession>
<dbReference type="Pfam" id="PF07336">
    <property type="entry name" value="ABATE"/>
    <property type="match status" value="1"/>
</dbReference>
<evidence type="ECO:0000313" key="2">
    <source>
        <dbReference type="EMBL" id="MBB5083062.1"/>
    </source>
</evidence>
<sequence>MMEPSPATLLVEAFANTIDVEEGTDLLSEPGGLRSWLASHGLAGSVDERAFQQARLLRAGLRERLLANNGEEPDERAIAKAEEVLDYLPVTVSLSTEAPLRTEGPLAAIAAAWANTVATGEWQRLKRCPNHACAWVFWDGTRSRTRRWCSMRVCGNRAKVRAHAERQRTT</sequence>
<dbReference type="Gene3D" id="1.10.3300.10">
    <property type="entry name" value="Jann2411-like domain"/>
    <property type="match status" value="1"/>
</dbReference>
<dbReference type="InterPro" id="IPR023286">
    <property type="entry name" value="ABATE_dom_sf"/>
</dbReference>
<name>A0A7W8ABF2_9ACTN</name>
<keyword evidence="3" id="KW-1185">Reference proteome</keyword>
<evidence type="ECO:0000259" key="1">
    <source>
        <dbReference type="Pfam" id="PF11706"/>
    </source>
</evidence>
<dbReference type="PANTHER" id="PTHR35525">
    <property type="entry name" value="BLL6575 PROTEIN"/>
    <property type="match status" value="1"/>
</dbReference>
<feature type="domain" description="Zinc finger CGNR" evidence="1">
    <location>
        <begin position="124"/>
        <end position="167"/>
    </location>
</feature>
<dbReference type="InterPro" id="IPR021005">
    <property type="entry name" value="Znf_CGNR"/>
</dbReference>
<evidence type="ECO:0000313" key="3">
    <source>
        <dbReference type="Proteomes" id="UP000568380"/>
    </source>
</evidence>
<gene>
    <name evidence="2" type="ORF">HNR40_008565</name>
</gene>
<proteinExistence type="predicted"/>
<dbReference type="EMBL" id="JACHIN010000015">
    <property type="protein sequence ID" value="MBB5083062.1"/>
    <property type="molecule type" value="Genomic_DNA"/>
</dbReference>
<protein>
    <recommendedName>
        <fullName evidence="1">Zinc finger CGNR domain-containing protein</fullName>
    </recommendedName>
</protein>
<dbReference type="Proteomes" id="UP000568380">
    <property type="component" value="Unassembled WGS sequence"/>
</dbReference>
<dbReference type="SUPFAM" id="SSF160904">
    <property type="entry name" value="Jann2411-like"/>
    <property type="match status" value="1"/>
</dbReference>
<organism evidence="2 3">
    <name type="scientific">Nonomuraea endophytica</name>
    <dbReference type="NCBI Taxonomy" id="714136"/>
    <lineage>
        <taxon>Bacteria</taxon>
        <taxon>Bacillati</taxon>
        <taxon>Actinomycetota</taxon>
        <taxon>Actinomycetes</taxon>
        <taxon>Streptosporangiales</taxon>
        <taxon>Streptosporangiaceae</taxon>
        <taxon>Nonomuraea</taxon>
    </lineage>
</organism>